<dbReference type="InterPro" id="IPR001612">
    <property type="entry name" value="Caveolin"/>
</dbReference>
<comment type="function">
    <text evidence="6">May act as a scaffolding protein within caveolar membranes. Interacts directly with G-protein alpha subunits and can functionally regulate their activity.</text>
</comment>
<dbReference type="GO" id="GO:0005901">
    <property type="term" value="C:caveola"/>
    <property type="evidence" value="ECO:0007669"/>
    <property type="project" value="UniProtKB-SubCell"/>
</dbReference>
<comment type="similarity">
    <text evidence="2 6">Belongs to the caveolin family.</text>
</comment>
<evidence type="ECO:0000256" key="1">
    <source>
        <dbReference type="ARBA" id="ARBA00004202"/>
    </source>
</evidence>
<evidence type="ECO:0000256" key="3">
    <source>
        <dbReference type="ARBA" id="ARBA00022475"/>
    </source>
</evidence>
<keyword evidence="8" id="KW-1185">Reference proteome</keyword>
<reference evidence="7 8" key="1">
    <citation type="journal article" date="2021" name="Elife">
        <title>Chloroplast acquisition without the gene transfer in kleptoplastic sea slugs, Plakobranchus ocellatus.</title>
        <authorList>
            <person name="Maeda T."/>
            <person name="Takahashi S."/>
            <person name="Yoshida T."/>
            <person name="Shimamura S."/>
            <person name="Takaki Y."/>
            <person name="Nagai Y."/>
            <person name="Toyoda A."/>
            <person name="Suzuki Y."/>
            <person name="Arimoto A."/>
            <person name="Ishii H."/>
            <person name="Satoh N."/>
            <person name="Nishiyama T."/>
            <person name="Hasebe M."/>
            <person name="Maruyama T."/>
            <person name="Minagawa J."/>
            <person name="Obokata J."/>
            <person name="Shigenobu S."/>
        </authorList>
    </citation>
    <scope>NUCLEOTIDE SEQUENCE [LARGE SCALE GENOMIC DNA]</scope>
</reference>
<keyword evidence="3 6" id="KW-1003">Cell membrane</keyword>
<keyword evidence="5 6" id="KW-0472">Membrane</keyword>
<proteinExistence type="inferred from homology"/>
<dbReference type="Proteomes" id="UP000762676">
    <property type="component" value="Unassembled WGS sequence"/>
</dbReference>
<name>A0AAV4HUC0_9GAST</name>
<gene>
    <name evidence="7" type="ORF">ElyMa_001106900</name>
</gene>
<evidence type="ECO:0000313" key="7">
    <source>
        <dbReference type="EMBL" id="GFS01799.1"/>
    </source>
</evidence>
<dbReference type="GO" id="GO:0070836">
    <property type="term" value="P:caveola assembly"/>
    <property type="evidence" value="ECO:0007669"/>
    <property type="project" value="InterPro"/>
</dbReference>
<organism evidence="7 8">
    <name type="scientific">Elysia marginata</name>
    <dbReference type="NCBI Taxonomy" id="1093978"/>
    <lineage>
        <taxon>Eukaryota</taxon>
        <taxon>Metazoa</taxon>
        <taxon>Spiralia</taxon>
        <taxon>Lophotrochozoa</taxon>
        <taxon>Mollusca</taxon>
        <taxon>Gastropoda</taxon>
        <taxon>Heterobranchia</taxon>
        <taxon>Euthyneura</taxon>
        <taxon>Panpulmonata</taxon>
        <taxon>Sacoglossa</taxon>
        <taxon>Placobranchoidea</taxon>
        <taxon>Plakobranchidae</taxon>
        <taxon>Elysia</taxon>
    </lineage>
</organism>
<dbReference type="EMBL" id="BMAT01002210">
    <property type="protein sequence ID" value="GFS01799.1"/>
    <property type="molecule type" value="Genomic_DNA"/>
</dbReference>
<evidence type="ECO:0000256" key="2">
    <source>
        <dbReference type="ARBA" id="ARBA00010988"/>
    </source>
</evidence>
<dbReference type="AlphaFoldDB" id="A0AAV4HUC0"/>
<keyword evidence="4 6" id="KW-0333">Golgi apparatus</keyword>
<dbReference type="Pfam" id="PF01146">
    <property type="entry name" value="Caveolin"/>
    <property type="match status" value="1"/>
</dbReference>
<comment type="caution">
    <text evidence="7">The sequence shown here is derived from an EMBL/GenBank/DDBJ whole genome shotgun (WGS) entry which is preliminary data.</text>
</comment>
<protein>
    <recommendedName>
        <fullName evidence="6">Caveolin</fullName>
    </recommendedName>
</protein>
<evidence type="ECO:0000256" key="6">
    <source>
        <dbReference type="RuleBase" id="RU000680"/>
    </source>
</evidence>
<sequence>MTTFIIATNNAKTANPDRHCGAFIFTTINIETAKLNRRYHHFIIAINNPNTTTSIVMTICCGMCIALELGCEFGQIIFWHVWCLTPGLKSLFYQMRPCSCLYRHIVRCLGDPWCEAASYCCGAFEEPDKDDTHFRTRLY</sequence>
<accession>A0AAV4HUC0</accession>
<evidence type="ECO:0000256" key="5">
    <source>
        <dbReference type="ARBA" id="ARBA00023136"/>
    </source>
</evidence>
<evidence type="ECO:0000256" key="4">
    <source>
        <dbReference type="ARBA" id="ARBA00023034"/>
    </source>
</evidence>
<comment type="subcellular location">
    <subcellularLocation>
        <location evidence="1 6">Cell membrane</location>
        <topology evidence="1 6">Peripheral membrane protein</topology>
    </subcellularLocation>
    <subcellularLocation>
        <location evidence="6">Golgi apparatus membrane</location>
        <topology evidence="6">Peripheral membrane protein</topology>
    </subcellularLocation>
    <subcellularLocation>
        <location evidence="6">Membrane</location>
        <location evidence="6">Caveola</location>
        <topology evidence="6">Peripheral membrane protein</topology>
    </subcellularLocation>
</comment>
<evidence type="ECO:0000313" key="8">
    <source>
        <dbReference type="Proteomes" id="UP000762676"/>
    </source>
</evidence>
<dbReference type="GO" id="GO:0000139">
    <property type="term" value="C:Golgi membrane"/>
    <property type="evidence" value="ECO:0007669"/>
    <property type="project" value="UniProtKB-SubCell"/>
</dbReference>